<comment type="caution">
    <text evidence="2">The sequence shown here is derived from an EMBL/GenBank/DDBJ whole genome shotgun (WGS) entry which is preliminary data.</text>
</comment>
<dbReference type="PROSITE" id="PS50110">
    <property type="entry name" value="RESPONSE_REGULATORY"/>
    <property type="match status" value="1"/>
</dbReference>
<accession>A0A2A5JGF1</accession>
<name>A0A2A5JGF1_RHOSG</name>
<evidence type="ECO:0000313" key="2">
    <source>
        <dbReference type="EMBL" id="PCK28299.1"/>
    </source>
</evidence>
<dbReference type="InterPro" id="IPR011006">
    <property type="entry name" value="CheY-like_superfamily"/>
</dbReference>
<gene>
    <name evidence="2" type="ORF">CHR55_07715</name>
</gene>
<keyword evidence="2" id="KW-0238">DNA-binding</keyword>
<dbReference type="GO" id="GO:0003677">
    <property type="term" value="F:DNA binding"/>
    <property type="evidence" value="ECO:0007669"/>
    <property type="project" value="UniProtKB-KW"/>
</dbReference>
<proteinExistence type="predicted"/>
<dbReference type="SMART" id="SM00448">
    <property type="entry name" value="REC"/>
    <property type="match status" value="1"/>
</dbReference>
<dbReference type="CDD" id="cd17535">
    <property type="entry name" value="REC_NarL-like"/>
    <property type="match status" value="1"/>
</dbReference>
<evidence type="ECO:0000313" key="3">
    <source>
        <dbReference type="Proteomes" id="UP000230886"/>
    </source>
</evidence>
<dbReference type="AlphaFoldDB" id="A0A2A5JGF1"/>
<evidence type="ECO:0000256" key="1">
    <source>
        <dbReference type="ARBA" id="ARBA00022553"/>
    </source>
</evidence>
<dbReference type="SUPFAM" id="SSF52172">
    <property type="entry name" value="CheY-like"/>
    <property type="match status" value="1"/>
</dbReference>
<dbReference type="InterPro" id="IPR058245">
    <property type="entry name" value="NreC/VraR/RcsB-like_REC"/>
</dbReference>
<protein>
    <submittedName>
        <fullName evidence="2">DNA-binding response regulator</fullName>
    </submittedName>
</protein>
<dbReference type="InterPro" id="IPR001789">
    <property type="entry name" value="Sig_transdc_resp-reg_receiver"/>
</dbReference>
<organism evidence="2 3">
    <name type="scientific">Rhodococcus qingshengii</name>
    <dbReference type="NCBI Taxonomy" id="334542"/>
    <lineage>
        <taxon>Bacteria</taxon>
        <taxon>Bacillati</taxon>
        <taxon>Actinomycetota</taxon>
        <taxon>Actinomycetes</taxon>
        <taxon>Mycobacteriales</taxon>
        <taxon>Nocardiaceae</taxon>
        <taxon>Rhodococcus</taxon>
        <taxon>Rhodococcus erythropolis group</taxon>
    </lineage>
</organism>
<sequence length="136" mass="14052">MPGAPTSDSLDRVKSSDRSCLIVDDSDAFCTAARRVLEAAGMTVVGTASSLGTAITVAEATHPDLVLVDIDLGFESGFDVVEILHAAGLAPTPAIILVSTHDEEDFADLVESSSAIGFLSKFELSADSIARILSQG</sequence>
<keyword evidence="1" id="KW-0597">Phosphoprotein</keyword>
<dbReference type="PANTHER" id="PTHR44591">
    <property type="entry name" value="STRESS RESPONSE REGULATOR PROTEIN 1"/>
    <property type="match status" value="1"/>
</dbReference>
<dbReference type="Proteomes" id="UP000230886">
    <property type="component" value="Unassembled WGS sequence"/>
</dbReference>
<dbReference type="GO" id="GO:0000160">
    <property type="term" value="P:phosphorelay signal transduction system"/>
    <property type="evidence" value="ECO:0007669"/>
    <property type="project" value="InterPro"/>
</dbReference>
<dbReference type="EMBL" id="NOVD01000003">
    <property type="protein sequence ID" value="PCK28299.1"/>
    <property type="molecule type" value="Genomic_DNA"/>
</dbReference>
<reference evidence="2 3" key="1">
    <citation type="submission" date="2017-07" db="EMBL/GenBank/DDBJ databases">
        <title>Draft sequence of Rhodococcus enclensis 23b-28.</title>
        <authorList>
            <person name="Besaury L."/>
            <person name="Sancelme M."/>
            <person name="Amato P."/>
            <person name="Lallement A."/>
            <person name="Delort A.-M."/>
        </authorList>
    </citation>
    <scope>NUCLEOTIDE SEQUENCE [LARGE SCALE GENOMIC DNA]</scope>
    <source>
        <strain evidence="2 3">23b-28</strain>
    </source>
</reference>
<dbReference type="KEGG" id="rqi:C1M55_29440"/>
<dbReference type="Gene3D" id="3.40.50.2300">
    <property type="match status" value="1"/>
</dbReference>
<dbReference type="PANTHER" id="PTHR44591:SF3">
    <property type="entry name" value="RESPONSE REGULATORY DOMAIN-CONTAINING PROTEIN"/>
    <property type="match status" value="1"/>
</dbReference>
<dbReference type="InterPro" id="IPR050595">
    <property type="entry name" value="Bact_response_regulator"/>
</dbReference>
<dbReference type="Pfam" id="PF00072">
    <property type="entry name" value="Response_reg"/>
    <property type="match status" value="1"/>
</dbReference>